<proteinExistence type="predicted"/>
<name>A0A6A6UCX1_9PEZI</name>
<dbReference type="AlphaFoldDB" id="A0A6A6UCX1"/>
<protein>
    <submittedName>
        <fullName evidence="1">Uncharacterized protein</fullName>
    </submittedName>
</protein>
<keyword evidence="2" id="KW-1185">Reference proteome</keyword>
<reference evidence="1" key="1">
    <citation type="journal article" date="2020" name="Stud. Mycol.">
        <title>101 Dothideomycetes genomes: a test case for predicting lifestyles and emergence of pathogens.</title>
        <authorList>
            <person name="Haridas S."/>
            <person name="Albert R."/>
            <person name="Binder M."/>
            <person name="Bloem J."/>
            <person name="Labutti K."/>
            <person name="Salamov A."/>
            <person name="Andreopoulos B."/>
            <person name="Baker S."/>
            <person name="Barry K."/>
            <person name="Bills G."/>
            <person name="Bluhm B."/>
            <person name="Cannon C."/>
            <person name="Castanera R."/>
            <person name="Culley D."/>
            <person name="Daum C."/>
            <person name="Ezra D."/>
            <person name="Gonzalez J."/>
            <person name="Henrissat B."/>
            <person name="Kuo A."/>
            <person name="Liang C."/>
            <person name="Lipzen A."/>
            <person name="Lutzoni F."/>
            <person name="Magnuson J."/>
            <person name="Mondo S."/>
            <person name="Nolan M."/>
            <person name="Ohm R."/>
            <person name="Pangilinan J."/>
            <person name="Park H.-J."/>
            <person name="Ramirez L."/>
            <person name="Alfaro M."/>
            <person name="Sun H."/>
            <person name="Tritt A."/>
            <person name="Yoshinaga Y."/>
            <person name="Zwiers L.-H."/>
            <person name="Turgeon B."/>
            <person name="Goodwin S."/>
            <person name="Spatafora J."/>
            <person name="Crous P."/>
            <person name="Grigoriev I."/>
        </authorList>
    </citation>
    <scope>NUCLEOTIDE SEQUENCE</scope>
    <source>
        <strain evidence="1">CBS 115976</strain>
    </source>
</reference>
<dbReference type="Proteomes" id="UP000799302">
    <property type="component" value="Unassembled WGS sequence"/>
</dbReference>
<evidence type="ECO:0000313" key="2">
    <source>
        <dbReference type="Proteomes" id="UP000799302"/>
    </source>
</evidence>
<dbReference type="EMBL" id="MU004235">
    <property type="protein sequence ID" value="KAF2668958.1"/>
    <property type="molecule type" value="Genomic_DNA"/>
</dbReference>
<sequence length="158" mass="18283">MPDEAKLPSRKELWKEKIRLEEINETLSEDFEGLMQRNWEVDDRCAKLEARNRYLESHVKELGTQIFRLRDPLAAHRLDALNMRMSGLAYQIGQFTERVKKVRDGKKARALALVEAIELKKLKKEAPIEMFDRQVVESVETVKSSPVRSPSKVSTTST</sequence>
<organism evidence="1 2">
    <name type="scientific">Microthyrium microscopicum</name>
    <dbReference type="NCBI Taxonomy" id="703497"/>
    <lineage>
        <taxon>Eukaryota</taxon>
        <taxon>Fungi</taxon>
        <taxon>Dikarya</taxon>
        <taxon>Ascomycota</taxon>
        <taxon>Pezizomycotina</taxon>
        <taxon>Dothideomycetes</taxon>
        <taxon>Dothideomycetes incertae sedis</taxon>
        <taxon>Microthyriales</taxon>
        <taxon>Microthyriaceae</taxon>
        <taxon>Microthyrium</taxon>
    </lineage>
</organism>
<gene>
    <name evidence="1" type="ORF">BT63DRAFT_424687</name>
</gene>
<accession>A0A6A6UCX1</accession>
<evidence type="ECO:0000313" key="1">
    <source>
        <dbReference type="EMBL" id="KAF2668958.1"/>
    </source>
</evidence>